<name>A0A6A5VLN1_9PLEO</name>
<feature type="compositionally biased region" description="Acidic residues" evidence="1">
    <location>
        <begin position="411"/>
        <end position="436"/>
    </location>
</feature>
<keyword evidence="3" id="KW-1185">Reference proteome</keyword>
<proteinExistence type="predicted"/>
<evidence type="ECO:0000313" key="3">
    <source>
        <dbReference type="Proteomes" id="UP000800036"/>
    </source>
</evidence>
<protein>
    <submittedName>
        <fullName evidence="2">Uncharacterized protein</fullName>
    </submittedName>
</protein>
<gene>
    <name evidence="2" type="ORF">BU23DRAFT_115231</name>
</gene>
<dbReference type="Proteomes" id="UP000800036">
    <property type="component" value="Unassembled WGS sequence"/>
</dbReference>
<evidence type="ECO:0000256" key="1">
    <source>
        <dbReference type="SAM" id="MobiDB-lite"/>
    </source>
</evidence>
<accession>A0A6A5VLN1</accession>
<feature type="compositionally biased region" description="Acidic residues" evidence="1">
    <location>
        <begin position="448"/>
        <end position="457"/>
    </location>
</feature>
<reference evidence="2" key="1">
    <citation type="journal article" date="2020" name="Stud. Mycol.">
        <title>101 Dothideomycetes genomes: a test case for predicting lifestyles and emergence of pathogens.</title>
        <authorList>
            <person name="Haridas S."/>
            <person name="Albert R."/>
            <person name="Binder M."/>
            <person name="Bloem J."/>
            <person name="Labutti K."/>
            <person name="Salamov A."/>
            <person name="Andreopoulos B."/>
            <person name="Baker S."/>
            <person name="Barry K."/>
            <person name="Bills G."/>
            <person name="Bluhm B."/>
            <person name="Cannon C."/>
            <person name="Castanera R."/>
            <person name="Culley D."/>
            <person name="Daum C."/>
            <person name="Ezra D."/>
            <person name="Gonzalez J."/>
            <person name="Henrissat B."/>
            <person name="Kuo A."/>
            <person name="Liang C."/>
            <person name="Lipzen A."/>
            <person name="Lutzoni F."/>
            <person name="Magnuson J."/>
            <person name="Mondo S."/>
            <person name="Nolan M."/>
            <person name="Ohm R."/>
            <person name="Pangilinan J."/>
            <person name="Park H.-J."/>
            <person name="Ramirez L."/>
            <person name="Alfaro M."/>
            <person name="Sun H."/>
            <person name="Tritt A."/>
            <person name="Yoshinaga Y."/>
            <person name="Zwiers L.-H."/>
            <person name="Turgeon B."/>
            <person name="Goodwin S."/>
            <person name="Spatafora J."/>
            <person name="Crous P."/>
            <person name="Grigoriev I."/>
        </authorList>
    </citation>
    <scope>NUCLEOTIDE SEQUENCE</scope>
    <source>
        <strain evidence="2">CBS 107.79</strain>
    </source>
</reference>
<evidence type="ECO:0000313" key="2">
    <source>
        <dbReference type="EMBL" id="KAF1974337.1"/>
    </source>
</evidence>
<feature type="region of interest" description="Disordered" evidence="1">
    <location>
        <begin position="388"/>
        <end position="467"/>
    </location>
</feature>
<dbReference type="AlphaFoldDB" id="A0A6A5VLN1"/>
<sequence>MGILKLSNELLREILDHIDPEKPIGPERRAHLSQESFELPPEPDPDQAQDIANFRLTCKRFSDLGAIHQFSRVTTRFSRKGLKRLETIASQRHLAEHVKKFSYMVPFFYVEGRARVRELLPILPATFGTLDVRHFVQKVKEQKEIVETQEDARVLNKAISAFTSLQHVQILRLQDQQDRLLISYIREHDPLSHLVELRWAPACSHSTKTIGAALLATKSPCSRFSSPMLSPQSALGAANDPPSNLSLFAERLTCLELHFDDGTDLDNRMRALSPLSKAVFSAAKNMQALHIGFPSHRPLSLRLEEIFHNIKWEKLLAFGIQAWRLDADEIIALARRHREKLRGLRLRDVLLKDGSRWQDVLAFLRAEMPRLVWVSLRRIDYQTHFDEQSENMGAEVPDEQFSVSDSSSEGNSDDFDPHEDDDDHDDYIDSADDVNGDQESVGSFDAGSDAESDEPEQGGDIHFPPLSPDTPASIPWCSCSHTDSVESLNDNGNMVTPQQRKFWEKWVVRKVCSEHCHK</sequence>
<dbReference type="EMBL" id="ML976675">
    <property type="protein sequence ID" value="KAF1974337.1"/>
    <property type="molecule type" value="Genomic_DNA"/>
</dbReference>
<organism evidence="2 3">
    <name type="scientific">Bimuria novae-zelandiae CBS 107.79</name>
    <dbReference type="NCBI Taxonomy" id="1447943"/>
    <lineage>
        <taxon>Eukaryota</taxon>
        <taxon>Fungi</taxon>
        <taxon>Dikarya</taxon>
        <taxon>Ascomycota</taxon>
        <taxon>Pezizomycotina</taxon>
        <taxon>Dothideomycetes</taxon>
        <taxon>Pleosporomycetidae</taxon>
        <taxon>Pleosporales</taxon>
        <taxon>Massarineae</taxon>
        <taxon>Didymosphaeriaceae</taxon>
        <taxon>Bimuria</taxon>
    </lineage>
</organism>
<dbReference type="OrthoDB" id="4179303at2759"/>